<name>A0A9P6G2Q2_9FUNG</name>
<feature type="compositionally biased region" description="Polar residues" evidence="2">
    <location>
        <begin position="802"/>
        <end position="815"/>
    </location>
</feature>
<keyword evidence="1" id="KW-0175">Coiled coil</keyword>
<gene>
    <name evidence="3" type="ORF">BGW38_000998</name>
</gene>
<keyword evidence="4" id="KW-1185">Reference proteome</keyword>
<dbReference type="AlphaFoldDB" id="A0A9P6G2Q2"/>
<feature type="compositionally biased region" description="Polar residues" evidence="2">
    <location>
        <begin position="503"/>
        <end position="520"/>
    </location>
</feature>
<organism evidence="3 4">
    <name type="scientific">Lunasporangiospora selenospora</name>
    <dbReference type="NCBI Taxonomy" id="979761"/>
    <lineage>
        <taxon>Eukaryota</taxon>
        <taxon>Fungi</taxon>
        <taxon>Fungi incertae sedis</taxon>
        <taxon>Mucoromycota</taxon>
        <taxon>Mortierellomycotina</taxon>
        <taxon>Mortierellomycetes</taxon>
        <taxon>Mortierellales</taxon>
        <taxon>Mortierellaceae</taxon>
        <taxon>Lunasporangiospora</taxon>
    </lineage>
</organism>
<feature type="region of interest" description="Disordered" evidence="2">
    <location>
        <begin position="343"/>
        <end position="381"/>
    </location>
</feature>
<feature type="region of interest" description="Disordered" evidence="2">
    <location>
        <begin position="503"/>
        <end position="545"/>
    </location>
</feature>
<feature type="compositionally biased region" description="Low complexity" evidence="2">
    <location>
        <begin position="688"/>
        <end position="699"/>
    </location>
</feature>
<evidence type="ECO:0000313" key="4">
    <source>
        <dbReference type="Proteomes" id="UP000780801"/>
    </source>
</evidence>
<sequence>MPISERKRALALLDQRQRLEDEYAATKNECIQAELDTLNLSLLKYFNAETVSALLESYPTTKDMKAVAEKQRYFAPRYVAVRRTGHAYDSIRQRGSDAEFLEFMRISRSVFDSIVSSVLSQQHVFHNKSNNGQVPVDKQVAVTLWRMGHQGIEAGVGNVGTLFGLSEGTVMKSTQRCLAALAEISTDVIYWPSHGEKMTIKDRIRNLAIRGANAGSFALSSPGYPHQLNIPHRNYCNNTNTNSTKPSKAIQQPSDMTDAVGILSVMKVILFSRPTVSNCDDYLIPLPDLPPIPPSLPTPLPPTPAVPTIDDGIGDSDSTLSAIVEPASVTKKRRRVSKIGAETLTGKDAGEGYTPTLSSQEPRPRTGNIPRKGKGLSTKAQQAPLDTHFDVLTTAEEPIVQAGSQSQTTDSIPRSGKWVNRHKGLYLKRNYGFNVLLVSDSITRIRFADATRGGSMTDLEVYEESKLFKESEKYFANGESVIAAAGCAIGAGDNVISSFDGTNGADQTDAGQSNVSTNCESTEKTNGDDTVQGQSPQTPSSSPPLAEILEPINTRAMDCQKMLLARFPSLLELRLQLKDEASQEFARAWVMACIFIHNLVLGDDMCYDPIWEPQLEKIKDQLLKAQYEQQYVMQKLSERKKRKYHTESHGKARLGEEGNSEELHLSENTGDVHMEDLSGSVQADGLLDSQDQESQSQPQGMDLHGWSYTTGSLEPPPIEQLYTPLDPGSLGTLERDDVTLSMNKSMQPTAGSSGAQIFECTYDSAPLSARADEESAGLGERDLEYICVISKENCPHSWQSMTPFQPLTVGDSSTPPQRPSDGDQRVTDEYTTNSNVFAATSTSSSGSQPTPHPPSDASSSRAHSLDLLLN</sequence>
<feature type="region of interest" description="Disordered" evidence="2">
    <location>
        <begin position="688"/>
        <end position="712"/>
    </location>
</feature>
<comment type="caution">
    <text evidence="3">The sequence shown here is derived from an EMBL/GenBank/DDBJ whole genome shotgun (WGS) entry which is preliminary data.</text>
</comment>
<protein>
    <recommendedName>
        <fullName evidence="5">DDE Tnp4 domain-containing protein</fullName>
    </recommendedName>
</protein>
<reference evidence="3" key="1">
    <citation type="journal article" date="2020" name="Fungal Divers.">
        <title>Resolving the Mortierellaceae phylogeny through synthesis of multi-gene phylogenetics and phylogenomics.</title>
        <authorList>
            <person name="Vandepol N."/>
            <person name="Liber J."/>
            <person name="Desiro A."/>
            <person name="Na H."/>
            <person name="Kennedy M."/>
            <person name="Barry K."/>
            <person name="Grigoriev I.V."/>
            <person name="Miller A.N."/>
            <person name="O'Donnell K."/>
            <person name="Stajich J.E."/>
            <person name="Bonito G."/>
        </authorList>
    </citation>
    <scope>NUCLEOTIDE SEQUENCE</scope>
    <source>
        <strain evidence="3">KOD1015</strain>
    </source>
</reference>
<proteinExistence type="predicted"/>
<accession>A0A9P6G2Q2</accession>
<evidence type="ECO:0000256" key="1">
    <source>
        <dbReference type="SAM" id="Coils"/>
    </source>
</evidence>
<feature type="compositionally biased region" description="Low complexity" evidence="2">
    <location>
        <begin position="840"/>
        <end position="849"/>
    </location>
</feature>
<feature type="compositionally biased region" description="Low complexity" evidence="2">
    <location>
        <begin position="534"/>
        <end position="544"/>
    </location>
</feature>
<dbReference type="Proteomes" id="UP000780801">
    <property type="component" value="Unassembled WGS sequence"/>
</dbReference>
<feature type="region of interest" description="Disordered" evidence="2">
    <location>
        <begin position="802"/>
        <end position="870"/>
    </location>
</feature>
<evidence type="ECO:0000313" key="3">
    <source>
        <dbReference type="EMBL" id="KAF9585736.1"/>
    </source>
</evidence>
<evidence type="ECO:0000256" key="2">
    <source>
        <dbReference type="SAM" id="MobiDB-lite"/>
    </source>
</evidence>
<feature type="region of interest" description="Disordered" evidence="2">
    <location>
        <begin position="638"/>
        <end position="662"/>
    </location>
</feature>
<feature type="compositionally biased region" description="Polar residues" evidence="2">
    <location>
        <begin position="829"/>
        <end position="839"/>
    </location>
</feature>
<dbReference type="EMBL" id="JAABOA010000130">
    <property type="protein sequence ID" value="KAF9585736.1"/>
    <property type="molecule type" value="Genomic_DNA"/>
</dbReference>
<feature type="compositionally biased region" description="Basic and acidic residues" evidence="2">
    <location>
        <begin position="645"/>
        <end position="662"/>
    </location>
</feature>
<dbReference type="OrthoDB" id="2408877at2759"/>
<feature type="coiled-coil region" evidence="1">
    <location>
        <begin position="9"/>
        <end position="36"/>
    </location>
</feature>
<evidence type="ECO:0008006" key="5">
    <source>
        <dbReference type="Google" id="ProtNLM"/>
    </source>
</evidence>